<dbReference type="AlphaFoldDB" id="A0A1H2XD20"/>
<dbReference type="PANTHER" id="PTHR43279">
    <property type="entry name" value="CATECHOL-2,3-DIOXYGENASE"/>
    <property type="match status" value="1"/>
</dbReference>
<dbReference type="InterPro" id="IPR004360">
    <property type="entry name" value="Glyas_Fos-R_dOase_dom"/>
</dbReference>
<dbReference type="PANTHER" id="PTHR43279:SF1">
    <property type="entry name" value="CATECHOL-2,3-DIOXYGENASE"/>
    <property type="match status" value="1"/>
</dbReference>
<dbReference type="GO" id="GO:0004462">
    <property type="term" value="F:lactoylglutathione lyase activity"/>
    <property type="evidence" value="ECO:0007669"/>
    <property type="project" value="InterPro"/>
</dbReference>
<dbReference type="Gene3D" id="3.10.180.10">
    <property type="entry name" value="2,3-Dihydroxybiphenyl 1,2-Dioxygenase, domain 1"/>
    <property type="match status" value="2"/>
</dbReference>
<dbReference type="Proteomes" id="UP000182573">
    <property type="component" value="Unassembled WGS sequence"/>
</dbReference>
<dbReference type="GO" id="GO:0046872">
    <property type="term" value="F:metal ion binding"/>
    <property type="evidence" value="ECO:0007669"/>
    <property type="project" value="UniProtKB-KW"/>
</dbReference>
<dbReference type="SUPFAM" id="SSF54593">
    <property type="entry name" value="Glyoxalase/Bleomycin resistance protein/Dihydroxybiphenyl dioxygenase"/>
    <property type="match status" value="2"/>
</dbReference>
<feature type="region of interest" description="Disordered" evidence="2">
    <location>
        <begin position="1"/>
        <end position="37"/>
    </location>
</feature>
<keyword evidence="4" id="KW-0223">Dioxygenase</keyword>
<dbReference type="Pfam" id="PF00903">
    <property type="entry name" value="Glyoxalase"/>
    <property type="match status" value="2"/>
</dbReference>
<dbReference type="InterPro" id="IPR018146">
    <property type="entry name" value="Glyoxalase_1_CS"/>
</dbReference>
<keyword evidence="1" id="KW-0479">Metal-binding</keyword>
<keyword evidence="4" id="KW-0560">Oxidoreductase</keyword>
<proteinExistence type="predicted"/>
<dbReference type="CDD" id="cd16359">
    <property type="entry name" value="VOC_BsCatE_like_C"/>
    <property type="match status" value="1"/>
</dbReference>
<sequence>MAHGSNIHVFDDGPHQVAHSHRKRATGPTAGTQNYGLSTPPFNMDPATLPPDTEIGRVALTVAELSSTVDFYRDVVGLHVLNSDGDRTVLGLDGQELLVLKYRPNAPSREASATGLYHVAFRVPSRAALGDALQRINSEWTLDGASDHGVSEALYLSDPAGNGVEIYRDFPRASWEETPSGLVEMVTDPLDTQAVAAAATGKQSMPVDSDIGHVHLDVSSVETARAFYADALGLRVRATYDGAVFLAAGDYHHHIGANVWQRRSTPHSGQGLAWFEIRLPDEATLHATQKRLRQSDYAVSETDTGLTVHDGDGIELRLRT</sequence>
<evidence type="ECO:0000259" key="3">
    <source>
        <dbReference type="PROSITE" id="PS51819"/>
    </source>
</evidence>
<organism evidence="4 5">
    <name type="scientific">Haloarcula vallismortis</name>
    <name type="common">Halobacterium vallismortis</name>
    <dbReference type="NCBI Taxonomy" id="28442"/>
    <lineage>
        <taxon>Archaea</taxon>
        <taxon>Methanobacteriati</taxon>
        <taxon>Methanobacteriota</taxon>
        <taxon>Stenosarchaea group</taxon>
        <taxon>Halobacteria</taxon>
        <taxon>Halobacteriales</taxon>
        <taxon>Haloarculaceae</taxon>
        <taxon>Haloarcula</taxon>
    </lineage>
</organism>
<accession>A0A1H2XD20</accession>
<dbReference type="EMBL" id="FNOF01000009">
    <property type="protein sequence ID" value="SDW90750.1"/>
    <property type="molecule type" value="Genomic_DNA"/>
</dbReference>
<name>A0A1H2XD20_HALVA</name>
<dbReference type="GO" id="GO:0051213">
    <property type="term" value="F:dioxygenase activity"/>
    <property type="evidence" value="ECO:0007669"/>
    <property type="project" value="UniProtKB-KW"/>
</dbReference>
<reference evidence="4 5" key="1">
    <citation type="submission" date="2016-10" db="EMBL/GenBank/DDBJ databases">
        <authorList>
            <person name="de Groot N.N."/>
        </authorList>
    </citation>
    <scope>NUCLEOTIDE SEQUENCE [LARGE SCALE GENOMIC DNA]</scope>
    <source>
        <strain evidence="4 5">DSM 3756</strain>
    </source>
</reference>
<evidence type="ECO:0000313" key="5">
    <source>
        <dbReference type="Proteomes" id="UP000182573"/>
    </source>
</evidence>
<dbReference type="PROSITE" id="PS51819">
    <property type="entry name" value="VOC"/>
    <property type="match status" value="2"/>
</dbReference>
<evidence type="ECO:0000313" key="4">
    <source>
        <dbReference type="EMBL" id="SDW90750.1"/>
    </source>
</evidence>
<feature type="domain" description="VOC" evidence="3">
    <location>
        <begin position="210"/>
        <end position="320"/>
    </location>
</feature>
<dbReference type="STRING" id="28442.SAMN05443574_10968"/>
<evidence type="ECO:0000256" key="1">
    <source>
        <dbReference type="ARBA" id="ARBA00022723"/>
    </source>
</evidence>
<dbReference type="PROSITE" id="PS00934">
    <property type="entry name" value="GLYOXALASE_I_1"/>
    <property type="match status" value="1"/>
</dbReference>
<gene>
    <name evidence="4" type="ORF">SAMN05443574_10968</name>
</gene>
<feature type="domain" description="VOC" evidence="3">
    <location>
        <begin position="54"/>
        <end position="169"/>
    </location>
</feature>
<evidence type="ECO:0000256" key="2">
    <source>
        <dbReference type="SAM" id="MobiDB-lite"/>
    </source>
</evidence>
<dbReference type="InterPro" id="IPR029068">
    <property type="entry name" value="Glyas_Bleomycin-R_OHBP_Dase"/>
</dbReference>
<dbReference type="InterPro" id="IPR037523">
    <property type="entry name" value="VOC_core"/>
</dbReference>
<protein>
    <submittedName>
        <fullName evidence="4">Catechol 2,3-dioxygenase</fullName>
    </submittedName>
</protein>